<dbReference type="AlphaFoldDB" id="A0A098GFD5"/>
<gene>
    <name evidence="7" type="ORF">LMI_0331</name>
    <name evidence="8" type="ORF">LMI_1107</name>
    <name evidence="9" type="ORF">LMI_1393</name>
    <name evidence="10" type="ORF">LMI_1764</name>
    <name evidence="11" type="ORF">LMI_2202</name>
    <name evidence="12" type="ORF">LMI_2939</name>
    <name evidence="13" type="ORF">SAMN02982997_03011</name>
</gene>
<comment type="function">
    <text evidence="1 6">Required for the transposition of the insertion element.</text>
</comment>
<dbReference type="KEGG" id="tmc:LMI_2939"/>
<dbReference type="PANTHER" id="PTHR33217:SF8">
    <property type="entry name" value="MUTATOR FAMILY TRANSPOSASE"/>
    <property type="match status" value="1"/>
</dbReference>
<evidence type="ECO:0000313" key="7">
    <source>
        <dbReference type="EMBL" id="CEG59691.1"/>
    </source>
</evidence>
<keyword evidence="4 6" id="KW-0238">DNA-binding</keyword>
<keyword evidence="3 6" id="KW-0815">Transposition</keyword>
<dbReference type="EMBL" id="LN614830">
    <property type="protein sequence ID" value="CEG60422.1"/>
    <property type="molecule type" value="Genomic_DNA"/>
</dbReference>
<dbReference type="KEGG" id="tmc:LMI_1764"/>
<dbReference type="Proteomes" id="UP000182998">
    <property type="component" value="Unassembled WGS sequence"/>
</dbReference>
<dbReference type="KEGG" id="tmc:LMI_2202"/>
<dbReference type="GO" id="GO:0003677">
    <property type="term" value="F:DNA binding"/>
    <property type="evidence" value="ECO:0007669"/>
    <property type="project" value="UniProtKB-UniRule"/>
</dbReference>
<dbReference type="KEGG" id="tmc:LMI_0331"/>
<evidence type="ECO:0000313" key="10">
    <source>
        <dbReference type="EMBL" id="CEG61058.1"/>
    </source>
</evidence>
<dbReference type="PROSITE" id="PS01007">
    <property type="entry name" value="TRANSPOSASE_MUTATOR"/>
    <property type="match status" value="1"/>
</dbReference>
<evidence type="ECO:0000313" key="14">
    <source>
        <dbReference type="Proteomes" id="UP000032414"/>
    </source>
</evidence>
<dbReference type="RefSeq" id="WP_045098241.1">
    <property type="nucleotide sequence ID" value="NZ_CP020614.1"/>
</dbReference>
<keyword evidence="6" id="KW-0814">Transposable element</keyword>
<evidence type="ECO:0000313" key="15">
    <source>
        <dbReference type="Proteomes" id="UP000182998"/>
    </source>
</evidence>
<dbReference type="PANTHER" id="PTHR33217">
    <property type="entry name" value="TRANSPOSASE FOR INSERTION SEQUENCE ELEMENT IS1081"/>
    <property type="match status" value="1"/>
</dbReference>
<dbReference type="EMBL" id="LN614830">
    <property type="protein sequence ID" value="CEG62174.1"/>
    <property type="molecule type" value="Genomic_DNA"/>
</dbReference>
<dbReference type="EMBL" id="LN614830">
    <property type="protein sequence ID" value="CEG61477.1"/>
    <property type="molecule type" value="Genomic_DNA"/>
</dbReference>
<dbReference type="EMBL" id="LN614830">
    <property type="protein sequence ID" value="CEG59691.1"/>
    <property type="molecule type" value="Genomic_DNA"/>
</dbReference>
<evidence type="ECO:0000313" key="9">
    <source>
        <dbReference type="EMBL" id="CEG60700.1"/>
    </source>
</evidence>
<dbReference type="OrthoDB" id="9793302at2"/>
<organism evidence="9 14">
    <name type="scientific">Legionella micdadei</name>
    <name type="common">Tatlockia micdadei</name>
    <dbReference type="NCBI Taxonomy" id="451"/>
    <lineage>
        <taxon>Bacteria</taxon>
        <taxon>Pseudomonadati</taxon>
        <taxon>Pseudomonadota</taxon>
        <taxon>Gammaproteobacteria</taxon>
        <taxon>Legionellales</taxon>
        <taxon>Legionellaceae</taxon>
        <taxon>Legionella</taxon>
    </lineage>
</organism>
<keyword evidence="5 6" id="KW-0233">DNA recombination</keyword>
<comment type="similarity">
    <text evidence="2 6">Belongs to the transposase mutator family.</text>
</comment>
<dbReference type="KEGG" id="tmc:LMI_1393"/>
<dbReference type="EMBL" id="FMVN01000026">
    <property type="protein sequence ID" value="SCY81117.1"/>
    <property type="molecule type" value="Genomic_DNA"/>
</dbReference>
<evidence type="ECO:0000256" key="3">
    <source>
        <dbReference type="ARBA" id="ARBA00022578"/>
    </source>
</evidence>
<evidence type="ECO:0000256" key="1">
    <source>
        <dbReference type="ARBA" id="ARBA00002190"/>
    </source>
</evidence>
<reference evidence="13 15" key="3">
    <citation type="submission" date="2016-10" db="EMBL/GenBank/DDBJ databases">
        <authorList>
            <person name="Varghese N."/>
            <person name="Submissions S."/>
        </authorList>
    </citation>
    <scope>NUCLEOTIDE SEQUENCE [LARGE SCALE GENOMIC DNA]</scope>
    <source>
        <strain evidence="13 15">ATCC 33218</strain>
    </source>
</reference>
<keyword evidence="15" id="KW-1185">Reference proteome</keyword>
<sequence length="413" mass="47258">MSKNKKIDLSNFDFNDFKSEALTQLKSGQSLTGKDGILTPLIKELLEAALEGEMEAHISDCHDSGLTNRRNGKTSKLMKSTTGIFELDTPRDREGLFEPEIVKKRQTVLNESLDNKVLALYALGMSYEAISEHLAEMYGLDVSSAKISLITDKLLPMITEWRNRSLESIYPIAFLDAMHFKVRVEGKVTSKAFYTVLAVTPEGKKDILGLYLSETEGARFWLGVLNDLKARGVEDILIASIDGLKGFPEAIAEVFPKTEIQLCVVHQIRNSLKYVVSKDQKAFMADLKLVYKASSKDLAEHHLLELEEKWGKKYPAVMKSWNNNWEALSQYFKYPEELRRIIYTTNIVEGFHRQIRKYTKNKGAFTSENALIKLIYCACQKVLEKWSQPMHNWALIASQLHIYFEDRMNLRLR</sequence>
<evidence type="ECO:0000313" key="13">
    <source>
        <dbReference type="EMBL" id="SCY81117.1"/>
    </source>
</evidence>
<name>A0A098GFD5_LEGMI</name>
<evidence type="ECO:0000256" key="5">
    <source>
        <dbReference type="ARBA" id="ARBA00023172"/>
    </source>
</evidence>
<dbReference type="HOGENOM" id="CLU_036805_2_0_6"/>
<dbReference type="Proteomes" id="UP000032414">
    <property type="component" value="Chromosome I"/>
</dbReference>
<dbReference type="GO" id="GO:0004803">
    <property type="term" value="F:transposase activity"/>
    <property type="evidence" value="ECO:0007669"/>
    <property type="project" value="UniProtKB-UniRule"/>
</dbReference>
<dbReference type="NCBIfam" id="NF033543">
    <property type="entry name" value="transpos_IS256"/>
    <property type="match status" value="1"/>
</dbReference>
<accession>A0A098GFD5</accession>
<evidence type="ECO:0000256" key="6">
    <source>
        <dbReference type="RuleBase" id="RU365089"/>
    </source>
</evidence>
<dbReference type="EMBL" id="LN614830">
    <property type="protein sequence ID" value="CEG61058.1"/>
    <property type="molecule type" value="Genomic_DNA"/>
</dbReference>
<evidence type="ECO:0000256" key="2">
    <source>
        <dbReference type="ARBA" id="ARBA00010961"/>
    </source>
</evidence>
<evidence type="ECO:0000313" key="8">
    <source>
        <dbReference type="EMBL" id="CEG60422.1"/>
    </source>
</evidence>
<reference evidence="14" key="2">
    <citation type="submission" date="2014-09" db="EMBL/GenBank/DDBJ databases">
        <authorList>
            <person name="Gomez-Valero L."/>
        </authorList>
    </citation>
    <scope>NUCLEOTIDE SEQUENCE [LARGE SCALE GENOMIC DNA]</scope>
    <source>
        <strain evidence="14">ATCC33218</strain>
    </source>
</reference>
<dbReference type="PATRIC" id="fig|451.8.peg.1535"/>
<evidence type="ECO:0000313" key="11">
    <source>
        <dbReference type="EMBL" id="CEG61477.1"/>
    </source>
</evidence>
<protein>
    <recommendedName>
        <fullName evidence="6">Mutator family transposase</fullName>
    </recommendedName>
</protein>
<dbReference type="InterPro" id="IPR001207">
    <property type="entry name" value="Transposase_mutator"/>
</dbReference>
<dbReference type="KEGG" id="tmc:LMI_1107"/>
<reference evidence="9" key="1">
    <citation type="submission" date="2014-09" db="EMBL/GenBank/DDBJ databases">
        <authorList>
            <person name="GOMEZ-VALERO Laura"/>
        </authorList>
    </citation>
    <scope>NUCLEOTIDE SEQUENCE</scope>
    <source>
        <strain evidence="9">ATCC33218</strain>
    </source>
</reference>
<dbReference type="Pfam" id="PF00872">
    <property type="entry name" value="Transposase_mut"/>
    <property type="match status" value="1"/>
</dbReference>
<dbReference type="GO" id="GO:0006313">
    <property type="term" value="P:DNA transposition"/>
    <property type="evidence" value="ECO:0007669"/>
    <property type="project" value="UniProtKB-UniRule"/>
</dbReference>
<dbReference type="EMBL" id="LN614830">
    <property type="protein sequence ID" value="CEG60700.1"/>
    <property type="molecule type" value="Genomic_DNA"/>
</dbReference>
<proteinExistence type="inferred from homology"/>
<evidence type="ECO:0000313" key="12">
    <source>
        <dbReference type="EMBL" id="CEG62174.1"/>
    </source>
</evidence>
<evidence type="ECO:0000256" key="4">
    <source>
        <dbReference type="ARBA" id="ARBA00023125"/>
    </source>
</evidence>